<reference evidence="1 2" key="1">
    <citation type="submission" date="2019-10" db="EMBL/GenBank/DDBJ databases">
        <title>Pseudoalteromonas rubra S4059.</title>
        <authorList>
            <person name="Paulsen S."/>
            <person name="Wang X."/>
        </authorList>
    </citation>
    <scope>NUCLEOTIDE SEQUENCE [LARGE SCALE GENOMIC DNA]</scope>
    <source>
        <strain evidence="1 2">S4059</strain>
    </source>
</reference>
<name>A0A5S3V1U8_9GAMM</name>
<dbReference type="InterPro" id="IPR018673">
    <property type="entry name" value="DUF2141"/>
</dbReference>
<proteinExistence type="predicted"/>
<gene>
    <name evidence="1" type="ORF">CWC22_023320</name>
</gene>
<evidence type="ECO:0000313" key="2">
    <source>
        <dbReference type="Proteomes" id="UP000305729"/>
    </source>
</evidence>
<accession>A0A5S3V1U8</accession>
<dbReference type="Pfam" id="PF09912">
    <property type="entry name" value="DUF2141"/>
    <property type="match status" value="1"/>
</dbReference>
<dbReference type="EMBL" id="CP045430">
    <property type="protein sequence ID" value="QPB85935.1"/>
    <property type="molecule type" value="Genomic_DNA"/>
</dbReference>
<organism evidence="1 2">
    <name type="scientific">Pseudoalteromonas rubra</name>
    <dbReference type="NCBI Taxonomy" id="43658"/>
    <lineage>
        <taxon>Bacteria</taxon>
        <taxon>Pseudomonadati</taxon>
        <taxon>Pseudomonadota</taxon>
        <taxon>Gammaproteobacteria</taxon>
        <taxon>Alteromonadales</taxon>
        <taxon>Pseudoalteromonadaceae</taxon>
        <taxon>Pseudoalteromonas</taxon>
    </lineage>
</organism>
<dbReference type="STRING" id="43658.AT705_22835"/>
<evidence type="ECO:0000313" key="1">
    <source>
        <dbReference type="EMBL" id="QPB85935.1"/>
    </source>
</evidence>
<protein>
    <submittedName>
        <fullName evidence="1">DUF2141 domain-containing protein</fullName>
    </submittedName>
</protein>
<dbReference type="AlphaFoldDB" id="A0A5S3V1U8"/>
<dbReference type="Proteomes" id="UP000305729">
    <property type="component" value="Chromosome 2"/>
</dbReference>
<sequence>MTHQRITHMTKHLTRTTALACMLAALSTSAMAQDLTITFSGLAHQSGTLKLVAYDSPAAFTQQQAWRVAQQHVSGTQPELILRDVAPGQYSFMVYQDLNNDGRLNRNRFGMPTEPYGFSNNAMLTGAPQFPQLAVQITQQSQNLKIRLR</sequence>